<dbReference type="STRING" id="1280837.A0A316V9S7"/>
<dbReference type="OrthoDB" id="5985073at2759"/>
<dbReference type="InParanoid" id="A0A316V9S7"/>
<evidence type="ECO:0000313" key="1">
    <source>
        <dbReference type="EMBL" id="PWN34222.1"/>
    </source>
</evidence>
<name>A0A316V9S7_9BASI</name>
<evidence type="ECO:0008006" key="3">
    <source>
        <dbReference type="Google" id="ProtNLM"/>
    </source>
</evidence>
<sequence length="305" mass="34233">MLPSILSKLSPKNKIMQHGCTWNKFSFKPHNINHDVAIELAVEVHQPAQDKVHTVLIVCHGRERDAMQILRQARQNLSDENVLIIAPKFLNGTDSANTAGQASNLLIWRGNDWGEGGPSKSTAGSPITSFEVLDAIISYYSDPTRFTRLKKVVLVGHSLGGQLVQRYSVLGKATKHAEHLEPIFVVMNPSTYLYLRDDIPYKYGLAGRQKAFAHYSSAASISTQELTLRFRQRKVHYLHGERDLGTGDERPLAMAQGRNRFERSQNWCNHLHSLVWPATHTFAYVPNVGHDAGKMMASSHFKSIL</sequence>
<evidence type="ECO:0000313" key="2">
    <source>
        <dbReference type="Proteomes" id="UP000245771"/>
    </source>
</evidence>
<dbReference type="PANTHER" id="PTHR35560:SF3">
    <property type="entry name" value="PEPTIDASE S9 PROLYL OLIGOPEPTIDASE CATALYTIC DOMAIN-CONTAINING PROTEIN"/>
    <property type="match status" value="1"/>
</dbReference>
<proteinExistence type="predicted"/>
<reference evidence="1 2" key="1">
    <citation type="journal article" date="2018" name="Mol. Biol. Evol.">
        <title>Broad Genomic Sampling Reveals a Smut Pathogenic Ancestry of the Fungal Clade Ustilaginomycotina.</title>
        <authorList>
            <person name="Kijpornyongpan T."/>
            <person name="Mondo S.J."/>
            <person name="Barry K."/>
            <person name="Sandor L."/>
            <person name="Lee J."/>
            <person name="Lipzen A."/>
            <person name="Pangilinan J."/>
            <person name="LaButti K."/>
            <person name="Hainaut M."/>
            <person name="Henrissat B."/>
            <person name="Grigoriev I.V."/>
            <person name="Spatafora J.W."/>
            <person name="Aime M.C."/>
        </authorList>
    </citation>
    <scope>NUCLEOTIDE SEQUENCE [LARGE SCALE GENOMIC DNA]</scope>
    <source>
        <strain evidence="1 2">MCA 3882</strain>
    </source>
</reference>
<gene>
    <name evidence="1" type="ORF">FA14DRAFT_156886</name>
</gene>
<dbReference type="Gene3D" id="3.40.50.1820">
    <property type="entry name" value="alpha/beta hydrolase"/>
    <property type="match status" value="1"/>
</dbReference>
<protein>
    <recommendedName>
        <fullName evidence="3">AB hydrolase-1 domain-containing protein</fullName>
    </recommendedName>
</protein>
<keyword evidence="2" id="KW-1185">Reference proteome</keyword>
<dbReference type="AlphaFoldDB" id="A0A316V9S7"/>
<dbReference type="Proteomes" id="UP000245771">
    <property type="component" value="Unassembled WGS sequence"/>
</dbReference>
<accession>A0A316V9S7</accession>
<dbReference type="SUPFAM" id="SSF53474">
    <property type="entry name" value="alpha/beta-Hydrolases"/>
    <property type="match status" value="1"/>
</dbReference>
<organism evidence="1 2">
    <name type="scientific">Meira miltonrushii</name>
    <dbReference type="NCBI Taxonomy" id="1280837"/>
    <lineage>
        <taxon>Eukaryota</taxon>
        <taxon>Fungi</taxon>
        <taxon>Dikarya</taxon>
        <taxon>Basidiomycota</taxon>
        <taxon>Ustilaginomycotina</taxon>
        <taxon>Exobasidiomycetes</taxon>
        <taxon>Exobasidiales</taxon>
        <taxon>Brachybasidiaceae</taxon>
        <taxon>Meira</taxon>
    </lineage>
</organism>
<dbReference type="GeneID" id="37019643"/>
<dbReference type="EMBL" id="KZ819604">
    <property type="protein sequence ID" value="PWN34222.1"/>
    <property type="molecule type" value="Genomic_DNA"/>
</dbReference>
<dbReference type="RefSeq" id="XP_025354524.1">
    <property type="nucleotide sequence ID" value="XM_025497862.1"/>
</dbReference>
<dbReference type="InterPro" id="IPR029058">
    <property type="entry name" value="AB_hydrolase_fold"/>
</dbReference>
<dbReference type="PANTHER" id="PTHR35560">
    <property type="entry name" value="BLL0132 PROTEIN"/>
    <property type="match status" value="1"/>
</dbReference>